<dbReference type="Gene3D" id="3.40.50.360">
    <property type="match status" value="1"/>
</dbReference>
<accession>A0A1N7E5K5</accession>
<comment type="function">
    <text evidence="6">Quinone reductase that provides resistance to thiol-specific stress caused by electrophilic quinones.</text>
</comment>
<protein>
    <recommendedName>
        <fullName evidence="6">FMN dependent NADH:quinone oxidoreductase</fullName>
        <ecNumber evidence="6">1.6.5.-</ecNumber>
    </recommendedName>
    <alternativeName>
        <fullName evidence="6">Azo-dye reductase</fullName>
    </alternativeName>
    <alternativeName>
        <fullName evidence="6">FMN-dependent NADH-azo compound oxidoreductase</fullName>
    </alternativeName>
    <alternativeName>
        <fullName evidence="6">FMN-dependent NADH-azoreductase</fullName>
        <ecNumber evidence="6">1.7.1.17</ecNumber>
    </alternativeName>
</protein>
<comment type="caution">
    <text evidence="6">Lacks conserved residue(s) required for the propagation of feature annotation.</text>
</comment>
<evidence type="ECO:0000313" key="11">
    <source>
        <dbReference type="Proteomes" id="UP000548326"/>
    </source>
</evidence>
<comment type="subunit">
    <text evidence="6">Homodimer.</text>
</comment>
<evidence type="ECO:0000259" key="7">
    <source>
        <dbReference type="Pfam" id="PF02525"/>
    </source>
</evidence>
<dbReference type="GO" id="GO:0009055">
    <property type="term" value="F:electron transfer activity"/>
    <property type="evidence" value="ECO:0007669"/>
    <property type="project" value="UniProtKB-UniRule"/>
</dbReference>
<keyword evidence="10" id="KW-1185">Reference proteome</keyword>
<dbReference type="EC" id="1.6.5.-" evidence="6"/>
<dbReference type="HAMAP" id="MF_01216">
    <property type="entry name" value="Azoreductase_type1"/>
    <property type="match status" value="1"/>
</dbReference>
<feature type="domain" description="Flavodoxin-like fold" evidence="7">
    <location>
        <begin position="2"/>
        <end position="197"/>
    </location>
</feature>
<evidence type="ECO:0000256" key="3">
    <source>
        <dbReference type="ARBA" id="ARBA00023002"/>
    </source>
</evidence>
<evidence type="ECO:0000256" key="4">
    <source>
        <dbReference type="ARBA" id="ARBA00023027"/>
    </source>
</evidence>
<dbReference type="Pfam" id="PF02525">
    <property type="entry name" value="Flavodoxin_2"/>
    <property type="match status" value="1"/>
</dbReference>
<dbReference type="SUPFAM" id="SSF52218">
    <property type="entry name" value="Flavoproteins"/>
    <property type="match status" value="1"/>
</dbReference>
<evidence type="ECO:0000313" key="10">
    <source>
        <dbReference type="Proteomes" id="UP000541583"/>
    </source>
</evidence>
<dbReference type="PANTHER" id="PTHR43741:SF4">
    <property type="entry name" value="FMN-DEPENDENT NADH:QUINONE OXIDOREDUCTASE"/>
    <property type="match status" value="1"/>
</dbReference>
<sequence length="201" mass="22358">MKQILHIISSANGQSSVSIQLGNAIIEKIRQTYPGSVIKERNLLENPLPHLEEAHITSFFTPPEYRTPENLEAIIHSDEVIKEIKEADILVIGAPMYNFGIHSTLKTWIDHLIRVGLTFKYDDKGNQQGLIEGKKVYLALVSGAVYSEGPMRPADHVEPYLKTILSFIGLSDITSFRVEGLAIQGLKDTAFQKAIESICIS</sequence>
<gene>
    <name evidence="6" type="primary">azoR</name>
    <name evidence="9" type="ORF">HDF22_005238</name>
    <name evidence="8" type="ORF">HDF23_004452</name>
</gene>
<comment type="catalytic activity">
    <reaction evidence="6">
        <text>2 a quinone + NADH + H(+) = 2 a 1,4-benzosemiquinone + NAD(+)</text>
        <dbReference type="Rhea" id="RHEA:65952"/>
        <dbReference type="ChEBI" id="CHEBI:15378"/>
        <dbReference type="ChEBI" id="CHEBI:57540"/>
        <dbReference type="ChEBI" id="CHEBI:57945"/>
        <dbReference type="ChEBI" id="CHEBI:132124"/>
        <dbReference type="ChEBI" id="CHEBI:134225"/>
    </reaction>
</comment>
<dbReference type="InterPro" id="IPR029039">
    <property type="entry name" value="Flavoprotein-like_sf"/>
</dbReference>
<comment type="similarity">
    <text evidence="6">Belongs to the azoreductase type 1 family.</text>
</comment>
<dbReference type="AlphaFoldDB" id="A0A1N7E5K5"/>
<dbReference type="Proteomes" id="UP000548326">
    <property type="component" value="Unassembled WGS sequence"/>
</dbReference>
<comment type="catalytic activity">
    <reaction evidence="5">
        <text>N,N-dimethyl-1,4-phenylenediamine + anthranilate + 2 NAD(+) = 2-(4-dimethylaminophenyl)diazenylbenzoate + 2 NADH + 2 H(+)</text>
        <dbReference type="Rhea" id="RHEA:55872"/>
        <dbReference type="ChEBI" id="CHEBI:15378"/>
        <dbReference type="ChEBI" id="CHEBI:15783"/>
        <dbReference type="ChEBI" id="CHEBI:16567"/>
        <dbReference type="ChEBI" id="CHEBI:57540"/>
        <dbReference type="ChEBI" id="CHEBI:57945"/>
        <dbReference type="ChEBI" id="CHEBI:71579"/>
        <dbReference type="EC" id="1.7.1.17"/>
    </reaction>
    <physiologicalReaction direction="right-to-left" evidence="5">
        <dbReference type="Rhea" id="RHEA:55874"/>
    </physiologicalReaction>
</comment>
<evidence type="ECO:0000256" key="6">
    <source>
        <dbReference type="HAMAP-Rule" id="MF_01216"/>
    </source>
</evidence>
<dbReference type="InterPro" id="IPR003680">
    <property type="entry name" value="Flavodoxin_fold"/>
</dbReference>
<dbReference type="EC" id="1.7.1.17" evidence="6"/>
<dbReference type="GO" id="GO:0010181">
    <property type="term" value="F:FMN binding"/>
    <property type="evidence" value="ECO:0007669"/>
    <property type="project" value="UniProtKB-UniRule"/>
</dbReference>
<dbReference type="OrthoDB" id="9805013at2"/>
<comment type="caution">
    <text evidence="9">The sequence shown here is derived from an EMBL/GenBank/DDBJ whole genome shotgun (WGS) entry which is preliminary data.</text>
</comment>
<feature type="binding site" evidence="6">
    <location>
        <position position="10"/>
    </location>
    <ligand>
        <name>FMN</name>
        <dbReference type="ChEBI" id="CHEBI:58210"/>
    </ligand>
</feature>
<organism evidence="9 11">
    <name type="scientific">Mucilaginibacter lappiensis</name>
    <dbReference type="NCBI Taxonomy" id="354630"/>
    <lineage>
        <taxon>Bacteria</taxon>
        <taxon>Pseudomonadati</taxon>
        <taxon>Bacteroidota</taxon>
        <taxon>Sphingobacteriia</taxon>
        <taxon>Sphingobacteriales</taxon>
        <taxon>Sphingobacteriaceae</taxon>
        <taxon>Mucilaginibacter</taxon>
    </lineage>
</organism>
<proteinExistence type="inferred from homology"/>
<keyword evidence="2 6" id="KW-0288">FMN</keyword>
<comment type="function">
    <text evidence="6">Also exhibits azoreductase activity. Catalyzes the reductive cleavage of the azo bond in aromatic azo compounds to the corresponding amines.</text>
</comment>
<evidence type="ECO:0000313" key="8">
    <source>
        <dbReference type="EMBL" id="MBB6111681.1"/>
    </source>
</evidence>
<comment type="cofactor">
    <cofactor evidence="6">
        <name>FMN</name>
        <dbReference type="ChEBI" id="CHEBI:58210"/>
    </cofactor>
    <text evidence="6">Binds 1 FMN per subunit.</text>
</comment>
<keyword evidence="1 6" id="KW-0285">Flavoprotein</keyword>
<evidence type="ECO:0000256" key="1">
    <source>
        <dbReference type="ARBA" id="ARBA00022630"/>
    </source>
</evidence>
<dbReference type="EMBL" id="JACHCB010000013">
    <property type="protein sequence ID" value="MBB6111681.1"/>
    <property type="molecule type" value="Genomic_DNA"/>
</dbReference>
<dbReference type="Proteomes" id="UP000541583">
    <property type="component" value="Unassembled WGS sequence"/>
</dbReference>
<feature type="binding site" evidence="6">
    <location>
        <begin position="96"/>
        <end position="99"/>
    </location>
    <ligand>
        <name>FMN</name>
        <dbReference type="ChEBI" id="CHEBI:58210"/>
    </ligand>
</feature>
<dbReference type="GO" id="GO:0016652">
    <property type="term" value="F:oxidoreductase activity, acting on NAD(P)H as acceptor"/>
    <property type="evidence" value="ECO:0007669"/>
    <property type="project" value="UniProtKB-UniRule"/>
</dbReference>
<feature type="binding site" evidence="6">
    <location>
        <begin position="16"/>
        <end position="18"/>
    </location>
    <ligand>
        <name>FMN</name>
        <dbReference type="ChEBI" id="CHEBI:58210"/>
    </ligand>
</feature>
<dbReference type="PANTHER" id="PTHR43741">
    <property type="entry name" value="FMN-DEPENDENT NADH-AZOREDUCTASE 1"/>
    <property type="match status" value="1"/>
</dbReference>
<dbReference type="InterPro" id="IPR023048">
    <property type="entry name" value="NADH:quinone_OxRdtase_FMN_depd"/>
</dbReference>
<reference evidence="10 11" key="1">
    <citation type="submission" date="2020-08" db="EMBL/GenBank/DDBJ databases">
        <title>Genomic Encyclopedia of Type Strains, Phase IV (KMG-V): Genome sequencing to study the core and pangenomes of soil and plant-associated prokaryotes.</title>
        <authorList>
            <person name="Whitman W."/>
        </authorList>
    </citation>
    <scope>NUCLEOTIDE SEQUENCE [LARGE SCALE GENOMIC DNA]</scope>
    <source>
        <strain evidence="8 10">ANJLi2</strain>
        <strain evidence="9 11">MP601</strain>
    </source>
</reference>
<dbReference type="EMBL" id="JACHCA010000019">
    <property type="protein sequence ID" value="MBB6131087.1"/>
    <property type="molecule type" value="Genomic_DNA"/>
</dbReference>
<name>A0A1N7E5K5_9SPHI</name>
<dbReference type="InterPro" id="IPR050104">
    <property type="entry name" value="FMN-dep_NADH:Q_OxRdtase_AzoR1"/>
</dbReference>
<evidence type="ECO:0000256" key="2">
    <source>
        <dbReference type="ARBA" id="ARBA00022643"/>
    </source>
</evidence>
<keyword evidence="4 6" id="KW-0520">NAD</keyword>
<evidence type="ECO:0000313" key="9">
    <source>
        <dbReference type="EMBL" id="MBB6131087.1"/>
    </source>
</evidence>
<dbReference type="RefSeq" id="WP_076376156.1">
    <property type="nucleotide sequence ID" value="NZ_FTMG01000013.1"/>
</dbReference>
<evidence type="ECO:0000256" key="5">
    <source>
        <dbReference type="ARBA" id="ARBA00048542"/>
    </source>
</evidence>
<dbReference type="GO" id="GO:0016655">
    <property type="term" value="F:oxidoreductase activity, acting on NAD(P)H, quinone or similar compound as acceptor"/>
    <property type="evidence" value="ECO:0007669"/>
    <property type="project" value="InterPro"/>
</dbReference>
<keyword evidence="3 6" id="KW-0560">Oxidoreductase</keyword>